<organism evidence="5">
    <name type="scientific">Oppiella nova</name>
    <dbReference type="NCBI Taxonomy" id="334625"/>
    <lineage>
        <taxon>Eukaryota</taxon>
        <taxon>Metazoa</taxon>
        <taxon>Ecdysozoa</taxon>
        <taxon>Arthropoda</taxon>
        <taxon>Chelicerata</taxon>
        <taxon>Arachnida</taxon>
        <taxon>Acari</taxon>
        <taxon>Acariformes</taxon>
        <taxon>Sarcoptiformes</taxon>
        <taxon>Oribatida</taxon>
        <taxon>Brachypylina</taxon>
        <taxon>Oppioidea</taxon>
        <taxon>Oppiidae</taxon>
        <taxon>Oppiella</taxon>
    </lineage>
</organism>
<dbReference type="PANTHER" id="PTHR47827">
    <property type="entry name" value="AHD DOMAIN-CONTAINING PROTEIN"/>
    <property type="match status" value="1"/>
</dbReference>
<dbReference type="InterPro" id="IPR040930">
    <property type="entry name" value="AF-9_AHD"/>
</dbReference>
<dbReference type="Gene3D" id="1.20.1270.290">
    <property type="match status" value="1"/>
</dbReference>
<sequence length="714" mass="79369">MSSRSSQYVEVQLEIGHRATPRTTIRPDGHTHDWTVFVRGPENSNIEHFVEKVVFHLHESFPKPKRVLKEPPYQVQESGYASFELPIEVYFKNKEEPKKICFDYDLYLRLDDAVSHSRREKLTFQNPSNDFKKKLLKAGGVTNETNSTSVKTSGNPEEKAPTQQTQQTTSSSSSSNGTKYSKASVSGIENKKSKTLGVIPSKDKSLNKSQNSTTTSSSNPSLASDKPPIPQTNKQFTDLFGTPIQTKPITESTVKNKENPSKSKFTAIASKGVKNESKSVHKNSSKSSHSSPTHKTNENKSSKTPKELKDSKDSKSKESTKSKREEEVTPSKSKKKSSHSSPKPYDSTSDKKIDSKSSKKRRNSTSSNSSTLTASNESKVHKESQKLSSIKDKDNKNSSKRQKNSSKDVNSGVKKQSSTSTKISFSDNNSSTTIEIKSVKKEKTWDSESKKSRTKETKSAKDKLNSNTNSSVNSSLSANKVKPKPEPNYLKSPKVNGNKHLKVPKDKYGSHARERSTSLSSDSLTPPPNDRPINQIAADLESNDSMSPLSSDNISTSLRFQPIRPNHKSDANKRFISDDSDSEASTKQSPKRITHSLKNDAKDSLQNKKDSSKLVSNKRKKDLQTNESNKRLDSSRSDVPLGISGGPDLEGCVVLDDLMDVQKRISESTNIDLLQRIVDTIEESGLFCLTETTFDFDLMKLDDKTIRKLKSFLI</sequence>
<dbReference type="InterPro" id="IPR038704">
    <property type="entry name" value="YEAST_sf"/>
</dbReference>
<evidence type="ECO:0000256" key="1">
    <source>
        <dbReference type="ARBA" id="ARBA00023242"/>
    </source>
</evidence>
<evidence type="ECO:0000259" key="4">
    <source>
        <dbReference type="PROSITE" id="PS51037"/>
    </source>
</evidence>
<dbReference type="Gene3D" id="2.60.40.1970">
    <property type="entry name" value="YEATS domain"/>
    <property type="match status" value="1"/>
</dbReference>
<dbReference type="CDD" id="cd16906">
    <property type="entry name" value="YEATS_AF-9_like"/>
    <property type="match status" value="1"/>
</dbReference>
<feature type="compositionally biased region" description="Basic and acidic residues" evidence="3">
    <location>
        <begin position="295"/>
        <end position="329"/>
    </location>
</feature>
<feature type="compositionally biased region" description="Basic and acidic residues" evidence="3">
    <location>
        <begin position="622"/>
        <end position="636"/>
    </location>
</feature>
<proteinExistence type="predicted"/>
<feature type="compositionally biased region" description="Polar residues" evidence="3">
    <location>
        <begin position="243"/>
        <end position="253"/>
    </location>
</feature>
<feature type="domain" description="YEATS" evidence="4">
    <location>
        <begin position="3"/>
        <end position="138"/>
    </location>
</feature>
<feature type="compositionally biased region" description="Polar residues" evidence="3">
    <location>
        <begin position="413"/>
        <end position="435"/>
    </location>
</feature>
<keyword evidence="1 2" id="KW-0539">Nucleus</keyword>
<feature type="compositionally biased region" description="Basic and acidic residues" evidence="3">
    <location>
        <begin position="567"/>
        <end position="577"/>
    </location>
</feature>
<feature type="compositionally biased region" description="Basic and acidic residues" evidence="3">
    <location>
        <begin position="597"/>
        <end position="612"/>
    </location>
</feature>
<dbReference type="GO" id="GO:0045893">
    <property type="term" value="P:positive regulation of DNA-templated transcription"/>
    <property type="evidence" value="ECO:0007669"/>
    <property type="project" value="TreeGrafter"/>
</dbReference>
<name>A0A7R9LL43_9ACAR</name>
<feature type="compositionally biased region" description="Polar residues" evidence="3">
    <location>
        <begin position="543"/>
        <end position="559"/>
    </location>
</feature>
<gene>
    <name evidence="5" type="ORF">ONB1V03_LOCUS4263</name>
</gene>
<feature type="compositionally biased region" description="Basic and acidic residues" evidence="3">
    <location>
        <begin position="503"/>
        <end position="516"/>
    </location>
</feature>
<feature type="compositionally biased region" description="Low complexity" evidence="3">
    <location>
        <begin position="162"/>
        <end position="175"/>
    </location>
</feature>
<dbReference type="OrthoDB" id="10053467at2759"/>
<keyword evidence="6" id="KW-1185">Reference proteome</keyword>
<evidence type="ECO:0000256" key="2">
    <source>
        <dbReference type="PROSITE-ProRule" id="PRU00376"/>
    </source>
</evidence>
<comment type="subcellular location">
    <subcellularLocation>
        <location evidence="2">Nucleus</location>
    </subcellularLocation>
</comment>
<protein>
    <recommendedName>
        <fullName evidence="4">YEATS domain-containing protein</fullName>
    </recommendedName>
</protein>
<dbReference type="GO" id="GO:0003682">
    <property type="term" value="F:chromatin binding"/>
    <property type="evidence" value="ECO:0007669"/>
    <property type="project" value="TreeGrafter"/>
</dbReference>
<feature type="compositionally biased region" description="Polar residues" evidence="3">
    <location>
        <begin position="142"/>
        <end position="155"/>
    </location>
</feature>
<feature type="compositionally biased region" description="Basic and acidic residues" evidence="3">
    <location>
        <begin position="348"/>
        <end position="357"/>
    </location>
</feature>
<dbReference type="Pfam" id="PF03366">
    <property type="entry name" value="YEATS"/>
    <property type="match status" value="1"/>
</dbReference>
<dbReference type="InterPro" id="IPR052790">
    <property type="entry name" value="YEATS_domain"/>
</dbReference>
<reference evidence="5" key="1">
    <citation type="submission" date="2020-11" db="EMBL/GenBank/DDBJ databases">
        <authorList>
            <person name="Tran Van P."/>
        </authorList>
    </citation>
    <scope>NUCLEOTIDE SEQUENCE</scope>
</reference>
<evidence type="ECO:0000313" key="5">
    <source>
        <dbReference type="EMBL" id="CAD7643689.1"/>
    </source>
</evidence>
<feature type="compositionally biased region" description="Basic and acidic residues" evidence="3">
    <location>
        <begin position="378"/>
        <end position="397"/>
    </location>
</feature>
<evidence type="ECO:0000313" key="6">
    <source>
        <dbReference type="Proteomes" id="UP000728032"/>
    </source>
</evidence>
<evidence type="ECO:0000256" key="3">
    <source>
        <dbReference type="SAM" id="MobiDB-lite"/>
    </source>
</evidence>
<dbReference type="Pfam" id="PF17793">
    <property type="entry name" value="AHD"/>
    <property type="match status" value="1"/>
</dbReference>
<dbReference type="PROSITE" id="PS51037">
    <property type="entry name" value="YEATS"/>
    <property type="match status" value="1"/>
</dbReference>
<feature type="compositionally biased region" description="Low complexity" evidence="3">
    <location>
        <begin position="465"/>
        <end position="479"/>
    </location>
</feature>
<accession>A0A7R9LL43</accession>
<dbReference type="GO" id="GO:0008023">
    <property type="term" value="C:transcription elongation factor complex"/>
    <property type="evidence" value="ECO:0007669"/>
    <property type="project" value="TreeGrafter"/>
</dbReference>
<feature type="compositionally biased region" description="Low complexity" evidence="3">
    <location>
        <begin position="207"/>
        <end position="224"/>
    </location>
</feature>
<dbReference type="InterPro" id="IPR055129">
    <property type="entry name" value="YEATS_dom"/>
</dbReference>
<dbReference type="Proteomes" id="UP000728032">
    <property type="component" value="Unassembled WGS sequence"/>
</dbReference>
<feature type="region of interest" description="Disordered" evidence="3">
    <location>
        <begin position="135"/>
        <end position="644"/>
    </location>
</feature>
<dbReference type="EMBL" id="OC916264">
    <property type="protein sequence ID" value="CAD7643689.1"/>
    <property type="molecule type" value="Genomic_DNA"/>
</dbReference>
<feature type="compositionally biased region" description="Basic and acidic residues" evidence="3">
    <location>
        <begin position="437"/>
        <end position="464"/>
    </location>
</feature>
<dbReference type="AlphaFoldDB" id="A0A7R9LL43"/>
<dbReference type="EMBL" id="CAJPVJ010001439">
    <property type="protein sequence ID" value="CAG2164714.1"/>
    <property type="molecule type" value="Genomic_DNA"/>
</dbReference>
<dbReference type="PANTHER" id="PTHR47827:SF3">
    <property type="entry name" value="AF-9 ANC1 HOMOLOGY DOMAIN-CONTAINING PROTEIN"/>
    <property type="match status" value="1"/>
</dbReference>